<sequence length="538" mass="58444">MTFKLFERKAPKRKQSSQKSSPPQALTAWPQPQPVYPYSSGQNIYHPAQTTLYLPANSPPPPYSVRPHAPSPANNVWRAPPSEPYGYSVAPPQSYLPLQAQKTGKSARHDQKVKWGMSSTTLAVPHKPQKTAWKYCTNLATTLVKPVATPLAATKDGGCQLAGYLNQGAALCDLISSKLNDVITSIDGEIFGAEETELVVYQGPLPLYYAGTPDAAQLSRSLRPAAPVVATSTNHFSKVWLYANSRLPPHLPPFKVYIPTYQLLCLAAQYSERAYARPSSAERETHVEADWRLGTKAMVLRSVAMDDMNTVVFAIRGSQTFMDWAVNFRPAPASPQGFLDDPGNLCHSGFLSVAKSMVKPVAARLRALLSENPARKNCSLLITGHSAGGAVASLLFMHMMAETARSELTELTSAFKRVHCVTFGTLPLQKPASARHRKSLFFSFVNEGDPVARADKAFQQQQQQLANNPNPNPNSSSHTNPPNNPSGAALPVWKVPEAKLSNAGRLVLLRELPRGSSGGQTVLASQVTDEMLRGVSAT</sequence>
<dbReference type="SUPFAM" id="SSF53474">
    <property type="entry name" value="alpha/beta-Hydrolases"/>
    <property type="match status" value="1"/>
</dbReference>
<dbReference type="Gene3D" id="3.40.50.1820">
    <property type="entry name" value="alpha/beta hydrolase"/>
    <property type="match status" value="1"/>
</dbReference>
<feature type="region of interest" description="Disordered" evidence="1">
    <location>
        <begin position="461"/>
        <end position="490"/>
    </location>
</feature>
<proteinExistence type="predicted"/>
<dbReference type="STRING" id="331657.A0A4V5NHZ0"/>
<feature type="region of interest" description="Disordered" evidence="1">
    <location>
        <begin position="1"/>
        <end position="34"/>
    </location>
</feature>
<evidence type="ECO:0000256" key="1">
    <source>
        <dbReference type="SAM" id="MobiDB-lite"/>
    </source>
</evidence>
<dbReference type="PANTHER" id="PTHR46023">
    <property type="entry name" value="LIPASE CLASS 3 PROTEIN-LIKE"/>
    <property type="match status" value="1"/>
</dbReference>
<evidence type="ECO:0000259" key="2">
    <source>
        <dbReference type="Pfam" id="PF01764"/>
    </source>
</evidence>
<reference evidence="3 4" key="1">
    <citation type="submission" date="2017-03" db="EMBL/GenBank/DDBJ databases">
        <title>Genomes of endolithic fungi from Antarctica.</title>
        <authorList>
            <person name="Coleine C."/>
            <person name="Masonjones S."/>
            <person name="Stajich J.E."/>
        </authorList>
    </citation>
    <scope>NUCLEOTIDE SEQUENCE [LARGE SCALE GENOMIC DNA]</scope>
    <source>
        <strain evidence="3 4">CCFEE 5187</strain>
    </source>
</reference>
<dbReference type="GO" id="GO:0006629">
    <property type="term" value="P:lipid metabolic process"/>
    <property type="evidence" value="ECO:0007669"/>
    <property type="project" value="InterPro"/>
</dbReference>
<keyword evidence="4" id="KW-1185">Reference proteome</keyword>
<dbReference type="Pfam" id="PF01764">
    <property type="entry name" value="Lipase_3"/>
    <property type="match status" value="1"/>
</dbReference>
<dbReference type="PANTHER" id="PTHR46023:SF6">
    <property type="entry name" value="LIPASE CLASS 3 FAMILY PROTEIN"/>
    <property type="match status" value="1"/>
</dbReference>
<protein>
    <recommendedName>
        <fullName evidence="2">Fungal lipase-type domain-containing protein</fullName>
    </recommendedName>
</protein>
<comment type="caution">
    <text evidence="3">The sequence shown here is derived from an EMBL/GenBank/DDBJ whole genome shotgun (WGS) entry which is preliminary data.</text>
</comment>
<gene>
    <name evidence="3" type="ORF">B0A49_01049</name>
</gene>
<evidence type="ECO:0000313" key="3">
    <source>
        <dbReference type="EMBL" id="TKA80989.1"/>
    </source>
</evidence>
<feature type="domain" description="Fungal lipase-type" evidence="2">
    <location>
        <begin position="312"/>
        <end position="454"/>
    </location>
</feature>
<dbReference type="AlphaFoldDB" id="A0A4V5NHZ0"/>
<name>A0A4V5NHZ0_9PEZI</name>
<dbReference type="EMBL" id="NAJN01000039">
    <property type="protein sequence ID" value="TKA80989.1"/>
    <property type="molecule type" value="Genomic_DNA"/>
</dbReference>
<dbReference type="OrthoDB" id="438440at2759"/>
<dbReference type="InterPro" id="IPR002921">
    <property type="entry name" value="Fungal_lipase-type"/>
</dbReference>
<feature type="compositionally biased region" description="Low complexity" evidence="1">
    <location>
        <begin position="461"/>
        <end position="481"/>
    </location>
</feature>
<dbReference type="Proteomes" id="UP000308768">
    <property type="component" value="Unassembled WGS sequence"/>
</dbReference>
<evidence type="ECO:0000313" key="4">
    <source>
        <dbReference type="Proteomes" id="UP000308768"/>
    </source>
</evidence>
<organism evidence="3 4">
    <name type="scientific">Cryomyces minteri</name>
    <dbReference type="NCBI Taxonomy" id="331657"/>
    <lineage>
        <taxon>Eukaryota</taxon>
        <taxon>Fungi</taxon>
        <taxon>Dikarya</taxon>
        <taxon>Ascomycota</taxon>
        <taxon>Pezizomycotina</taxon>
        <taxon>Dothideomycetes</taxon>
        <taxon>Dothideomycetes incertae sedis</taxon>
        <taxon>Cryomyces</taxon>
    </lineage>
</organism>
<dbReference type="InterPro" id="IPR029058">
    <property type="entry name" value="AB_hydrolase_fold"/>
</dbReference>
<accession>A0A4V5NHZ0</accession>
<dbReference type="CDD" id="cd00519">
    <property type="entry name" value="Lipase_3"/>
    <property type="match status" value="1"/>
</dbReference>